<dbReference type="Proteomes" id="UP000823897">
    <property type="component" value="Unassembled WGS sequence"/>
</dbReference>
<feature type="transmembrane region" description="Helical" evidence="1">
    <location>
        <begin position="309"/>
        <end position="328"/>
    </location>
</feature>
<keyword evidence="1" id="KW-0812">Transmembrane</keyword>
<keyword evidence="1" id="KW-1133">Transmembrane helix</keyword>
<proteinExistence type="predicted"/>
<evidence type="ECO:0000256" key="1">
    <source>
        <dbReference type="SAM" id="Phobius"/>
    </source>
</evidence>
<evidence type="ECO:0000259" key="2">
    <source>
        <dbReference type="Pfam" id="PF00535"/>
    </source>
</evidence>
<dbReference type="CDD" id="cd00761">
    <property type="entry name" value="Glyco_tranf_GTA_type"/>
    <property type="match status" value="1"/>
</dbReference>
<accession>A0A9D2U1Z8</accession>
<evidence type="ECO:0000313" key="4">
    <source>
        <dbReference type="Proteomes" id="UP000823897"/>
    </source>
</evidence>
<dbReference type="PANTHER" id="PTHR22916:SF3">
    <property type="entry name" value="UDP-GLCNAC:BETAGAL BETA-1,3-N-ACETYLGLUCOSAMINYLTRANSFERASE-LIKE PROTEIN 1"/>
    <property type="match status" value="1"/>
</dbReference>
<name>A0A9D2U1Z8_9FIRM</name>
<dbReference type="Pfam" id="PF00535">
    <property type="entry name" value="Glycos_transf_2"/>
    <property type="match status" value="1"/>
</dbReference>
<dbReference type="InterPro" id="IPR001173">
    <property type="entry name" value="Glyco_trans_2-like"/>
</dbReference>
<dbReference type="EMBL" id="DWUV01000045">
    <property type="protein sequence ID" value="HJD33314.1"/>
    <property type="molecule type" value="Genomic_DNA"/>
</dbReference>
<reference evidence="3" key="1">
    <citation type="journal article" date="2021" name="PeerJ">
        <title>Extensive microbial diversity within the chicken gut microbiome revealed by metagenomics and culture.</title>
        <authorList>
            <person name="Gilroy R."/>
            <person name="Ravi A."/>
            <person name="Getino M."/>
            <person name="Pursley I."/>
            <person name="Horton D.L."/>
            <person name="Alikhan N.F."/>
            <person name="Baker D."/>
            <person name="Gharbi K."/>
            <person name="Hall N."/>
            <person name="Watson M."/>
            <person name="Adriaenssens E.M."/>
            <person name="Foster-Nyarko E."/>
            <person name="Jarju S."/>
            <person name="Secka A."/>
            <person name="Antonio M."/>
            <person name="Oren A."/>
            <person name="Chaudhuri R.R."/>
            <person name="La Ragione R."/>
            <person name="Hildebrand F."/>
            <person name="Pallen M.J."/>
        </authorList>
    </citation>
    <scope>NUCLEOTIDE SEQUENCE</scope>
    <source>
        <strain evidence="3">ChiGjej3B3-11674</strain>
    </source>
</reference>
<protein>
    <submittedName>
        <fullName evidence="3">Glycosyltransferase family 2 protein</fullName>
    </submittedName>
</protein>
<dbReference type="PANTHER" id="PTHR22916">
    <property type="entry name" value="GLYCOSYLTRANSFERASE"/>
    <property type="match status" value="1"/>
</dbReference>
<reference evidence="3" key="2">
    <citation type="submission" date="2021-04" db="EMBL/GenBank/DDBJ databases">
        <authorList>
            <person name="Gilroy R."/>
        </authorList>
    </citation>
    <scope>NUCLEOTIDE SEQUENCE</scope>
    <source>
        <strain evidence="3">ChiGjej3B3-11674</strain>
    </source>
</reference>
<keyword evidence="1" id="KW-0472">Membrane</keyword>
<dbReference type="InterPro" id="IPR029044">
    <property type="entry name" value="Nucleotide-diphossugar_trans"/>
</dbReference>
<organism evidence="3 4">
    <name type="scientific">Candidatus Mediterraneibacter tabaqchaliae</name>
    <dbReference type="NCBI Taxonomy" id="2838689"/>
    <lineage>
        <taxon>Bacteria</taxon>
        <taxon>Bacillati</taxon>
        <taxon>Bacillota</taxon>
        <taxon>Clostridia</taxon>
        <taxon>Lachnospirales</taxon>
        <taxon>Lachnospiraceae</taxon>
        <taxon>Mediterraneibacter</taxon>
    </lineage>
</organism>
<feature type="domain" description="Glycosyltransferase 2-like" evidence="2">
    <location>
        <begin position="33"/>
        <end position="147"/>
    </location>
</feature>
<dbReference type="GO" id="GO:0016758">
    <property type="term" value="F:hexosyltransferase activity"/>
    <property type="evidence" value="ECO:0007669"/>
    <property type="project" value="UniProtKB-ARBA"/>
</dbReference>
<sequence>MDLKADIKTDIKAKLKADPKTDADGQGNDCRLTIFTPVYNRAYCIGRCYESMLRQKNQNFVWIIVDDGSEDRLEGVVRPWLEPAEDSGRSRFPRFRIEFYQKENGGLNTAYNLALSHVKTDYWVCIDSDDWLADDAVEIIYRAIRRSESRRMKISGFVGLDAEPDGTVCGGKFPRVRTASLMDLKFRYKHKGDFKVVYRTAATAPFLPIPEVKGEKNFNPYYMMLQIDREAPLLILDHVLCIVDYQPDGMSARIFEQYEESPVSFGMLRLQYLQMPGIPWWFRYRQCMHYVSSWLFAVKQRKKGLRAPFFSMGMILALAPGFLLHFYIRLRNRFFGRR</sequence>
<gene>
    <name evidence="3" type="ORF">H9911_02075</name>
</gene>
<dbReference type="SUPFAM" id="SSF53448">
    <property type="entry name" value="Nucleotide-diphospho-sugar transferases"/>
    <property type="match status" value="1"/>
</dbReference>
<evidence type="ECO:0000313" key="3">
    <source>
        <dbReference type="EMBL" id="HJD33314.1"/>
    </source>
</evidence>
<dbReference type="Gene3D" id="3.90.550.10">
    <property type="entry name" value="Spore Coat Polysaccharide Biosynthesis Protein SpsA, Chain A"/>
    <property type="match status" value="1"/>
</dbReference>
<dbReference type="AlphaFoldDB" id="A0A9D2U1Z8"/>
<comment type="caution">
    <text evidence="3">The sequence shown here is derived from an EMBL/GenBank/DDBJ whole genome shotgun (WGS) entry which is preliminary data.</text>
</comment>